<gene>
    <name evidence="1" type="ORF">NQ176_g3355</name>
</gene>
<comment type="caution">
    <text evidence="1">The sequence shown here is derived from an EMBL/GenBank/DDBJ whole genome shotgun (WGS) entry which is preliminary data.</text>
</comment>
<reference evidence="1" key="1">
    <citation type="submission" date="2022-08" db="EMBL/GenBank/DDBJ databases">
        <title>Genome Sequence of Lecanicillium fungicola.</title>
        <authorList>
            <person name="Buettner E."/>
        </authorList>
    </citation>
    <scope>NUCLEOTIDE SEQUENCE</scope>
    <source>
        <strain evidence="1">Babe33</strain>
    </source>
</reference>
<evidence type="ECO:0000313" key="2">
    <source>
        <dbReference type="Proteomes" id="UP001143910"/>
    </source>
</evidence>
<proteinExistence type="predicted"/>
<sequence length="661" mass="70940">MDESSQGSTASLESRLESRMESGQDNSDQSPPGREGRSKESPDISSNRKQSLSVDGFCDNREREAQVPEGGRAHNAELKSDLVPVTMTQGSTVAALADCRPQTDEQEGEALDSMASCPDIVGGARDNFGEQPAFQAPSTPIGPTMRAQPAGQQAVQQTLSHQTELQAHAQHPSAQTGANNHQLRSPISISFASSEKTHRILRRRRRRGRGDAGKPEGSRCCEAVVAHAGYPPSQRPGRFTPGKQAARTEQSSHRRGHLPSGVYTDSQLRDAAPIDSHKTQVSDLASHGLKHEPLPSQTPPANTPHPQSTASNWTRPSDSRVGQRTATATATGKRTAAKPSKHDAPGPRSEARLQYTRPCQISTLDPNCALCSASAPADLVQQYTGAVVIEDNVFIGGNVAIMPSCIIGKGSVVEAGSVVTDITYQNVPPFTVVSGTPARVLGGNYTTSIFMQAHAAHGPIIYVLTLVQITLQASTLVPSAATINPDTVLMNQPAKTSVAVRLGALFFVLLDVALVVVNCFNAHSATSLASTDLLQGYKDHGLLASQVQRFEGLRVPETAISTAIICSVHAIVGVLFICYSRVDVLWIAYFAVQFVLTIMLLSTGGTIAVRIPAYRLLFETYYQQNSNLYYYVMYYGSIAEAVYGGLWVTVPLAAFGLWLWI</sequence>
<protein>
    <submittedName>
        <fullName evidence="1">Uncharacterized protein</fullName>
    </submittedName>
</protein>
<accession>A0ACC1NJN2</accession>
<keyword evidence="2" id="KW-1185">Reference proteome</keyword>
<dbReference type="EMBL" id="JANJQO010000299">
    <property type="protein sequence ID" value="KAJ2979273.1"/>
    <property type="molecule type" value="Genomic_DNA"/>
</dbReference>
<organism evidence="1 2">
    <name type="scientific">Zarea fungicola</name>
    <dbReference type="NCBI Taxonomy" id="93591"/>
    <lineage>
        <taxon>Eukaryota</taxon>
        <taxon>Fungi</taxon>
        <taxon>Dikarya</taxon>
        <taxon>Ascomycota</taxon>
        <taxon>Pezizomycotina</taxon>
        <taxon>Sordariomycetes</taxon>
        <taxon>Hypocreomycetidae</taxon>
        <taxon>Hypocreales</taxon>
        <taxon>Cordycipitaceae</taxon>
        <taxon>Zarea</taxon>
    </lineage>
</organism>
<evidence type="ECO:0000313" key="1">
    <source>
        <dbReference type="EMBL" id="KAJ2979273.1"/>
    </source>
</evidence>
<name>A0ACC1NJN2_9HYPO</name>
<dbReference type="Proteomes" id="UP001143910">
    <property type="component" value="Unassembled WGS sequence"/>
</dbReference>